<accession>A0ACC0A3D7</accession>
<proteinExistence type="predicted"/>
<comment type="caution">
    <text evidence="1">The sequence shown here is derived from an EMBL/GenBank/DDBJ whole genome shotgun (WGS) entry which is preliminary data.</text>
</comment>
<dbReference type="EMBL" id="CM044707">
    <property type="protein sequence ID" value="KAI5654031.1"/>
    <property type="molecule type" value="Genomic_DNA"/>
</dbReference>
<reference evidence="2" key="1">
    <citation type="journal article" date="2023" name="Nat. Plants">
        <title>Single-cell RNA sequencing provides a high-resolution roadmap for understanding the multicellular compartmentation of specialized metabolism.</title>
        <authorList>
            <person name="Sun S."/>
            <person name="Shen X."/>
            <person name="Li Y."/>
            <person name="Li Y."/>
            <person name="Wang S."/>
            <person name="Li R."/>
            <person name="Zhang H."/>
            <person name="Shen G."/>
            <person name="Guo B."/>
            <person name="Wei J."/>
            <person name="Xu J."/>
            <person name="St-Pierre B."/>
            <person name="Chen S."/>
            <person name="Sun C."/>
        </authorList>
    </citation>
    <scope>NUCLEOTIDE SEQUENCE [LARGE SCALE GENOMIC DNA]</scope>
</reference>
<organism evidence="1 2">
    <name type="scientific">Catharanthus roseus</name>
    <name type="common">Madagascar periwinkle</name>
    <name type="synonym">Vinca rosea</name>
    <dbReference type="NCBI Taxonomy" id="4058"/>
    <lineage>
        <taxon>Eukaryota</taxon>
        <taxon>Viridiplantae</taxon>
        <taxon>Streptophyta</taxon>
        <taxon>Embryophyta</taxon>
        <taxon>Tracheophyta</taxon>
        <taxon>Spermatophyta</taxon>
        <taxon>Magnoliopsida</taxon>
        <taxon>eudicotyledons</taxon>
        <taxon>Gunneridae</taxon>
        <taxon>Pentapetalae</taxon>
        <taxon>asterids</taxon>
        <taxon>lamiids</taxon>
        <taxon>Gentianales</taxon>
        <taxon>Apocynaceae</taxon>
        <taxon>Rauvolfioideae</taxon>
        <taxon>Vinceae</taxon>
        <taxon>Catharanthinae</taxon>
        <taxon>Catharanthus</taxon>
    </lineage>
</organism>
<protein>
    <submittedName>
        <fullName evidence="1">Uncharacterized protein</fullName>
    </submittedName>
</protein>
<gene>
    <name evidence="1" type="ORF">M9H77_31218</name>
</gene>
<evidence type="ECO:0000313" key="1">
    <source>
        <dbReference type="EMBL" id="KAI5654031.1"/>
    </source>
</evidence>
<keyword evidence="2" id="KW-1185">Reference proteome</keyword>
<name>A0ACC0A3D7_CATRO</name>
<sequence>MVKVKNAMLEGKKTMKKEELAKVPERFISVKGAATFEEWTRKMRKIASGHRVDLFDMEDDNDESDEDDEGNKGQEAMNVDEEESEEESEEETFRREMRQKKRQERVEEGQAYGSMSQLMYMIASMQASMNSHFDALDGEISDIKERKKFYEKNKRCTKESQG</sequence>
<evidence type="ECO:0000313" key="2">
    <source>
        <dbReference type="Proteomes" id="UP001060085"/>
    </source>
</evidence>
<dbReference type="Proteomes" id="UP001060085">
    <property type="component" value="Linkage Group LG07"/>
</dbReference>